<sequence>MNQLKFFVKIAKNLKYHLKHLKIVLLNLKRVYFEIFYLKIIQFRRIESIELHQLLSVNATCCNI</sequence>
<accession>A0A3M7S155</accession>
<name>A0A3M7S155_BRAPC</name>
<dbReference type="EMBL" id="REGN01002204">
    <property type="protein sequence ID" value="RNA29541.1"/>
    <property type="molecule type" value="Genomic_DNA"/>
</dbReference>
<dbReference type="Proteomes" id="UP000276133">
    <property type="component" value="Unassembled WGS sequence"/>
</dbReference>
<keyword evidence="2" id="KW-1185">Reference proteome</keyword>
<protein>
    <submittedName>
        <fullName evidence="1">Uncharacterized protein</fullName>
    </submittedName>
</protein>
<evidence type="ECO:0000313" key="1">
    <source>
        <dbReference type="EMBL" id="RNA29541.1"/>
    </source>
</evidence>
<reference evidence="1 2" key="1">
    <citation type="journal article" date="2018" name="Sci. Rep.">
        <title>Genomic signatures of local adaptation to the degree of environmental predictability in rotifers.</title>
        <authorList>
            <person name="Franch-Gras L."/>
            <person name="Hahn C."/>
            <person name="Garcia-Roger E.M."/>
            <person name="Carmona M.J."/>
            <person name="Serra M."/>
            <person name="Gomez A."/>
        </authorList>
    </citation>
    <scope>NUCLEOTIDE SEQUENCE [LARGE SCALE GENOMIC DNA]</scope>
    <source>
        <strain evidence="1">HYR1</strain>
    </source>
</reference>
<organism evidence="1 2">
    <name type="scientific">Brachionus plicatilis</name>
    <name type="common">Marine rotifer</name>
    <name type="synonym">Brachionus muelleri</name>
    <dbReference type="NCBI Taxonomy" id="10195"/>
    <lineage>
        <taxon>Eukaryota</taxon>
        <taxon>Metazoa</taxon>
        <taxon>Spiralia</taxon>
        <taxon>Gnathifera</taxon>
        <taxon>Rotifera</taxon>
        <taxon>Eurotatoria</taxon>
        <taxon>Monogononta</taxon>
        <taxon>Pseudotrocha</taxon>
        <taxon>Ploima</taxon>
        <taxon>Brachionidae</taxon>
        <taxon>Brachionus</taxon>
    </lineage>
</organism>
<dbReference type="AlphaFoldDB" id="A0A3M7S155"/>
<gene>
    <name evidence="1" type="ORF">BpHYR1_026360</name>
</gene>
<proteinExistence type="predicted"/>
<evidence type="ECO:0000313" key="2">
    <source>
        <dbReference type="Proteomes" id="UP000276133"/>
    </source>
</evidence>
<comment type="caution">
    <text evidence="1">The sequence shown here is derived from an EMBL/GenBank/DDBJ whole genome shotgun (WGS) entry which is preliminary data.</text>
</comment>